<name>A0A2V2YVK0_9BACL</name>
<dbReference type="GO" id="GO:0004519">
    <property type="term" value="F:endonuclease activity"/>
    <property type="evidence" value="ECO:0007669"/>
    <property type="project" value="UniProtKB-KW"/>
</dbReference>
<organism evidence="3 4">
    <name type="scientific">Paenibacillus cellulosilyticus</name>
    <dbReference type="NCBI Taxonomy" id="375489"/>
    <lineage>
        <taxon>Bacteria</taxon>
        <taxon>Bacillati</taxon>
        <taxon>Bacillota</taxon>
        <taxon>Bacilli</taxon>
        <taxon>Bacillales</taxon>
        <taxon>Paenibacillaceae</taxon>
        <taxon>Paenibacillus</taxon>
    </lineage>
</organism>
<evidence type="ECO:0000313" key="4">
    <source>
        <dbReference type="Proteomes" id="UP000246635"/>
    </source>
</evidence>
<keyword evidence="3" id="KW-0255">Endonuclease</keyword>
<dbReference type="Pfam" id="PF04471">
    <property type="entry name" value="Mrr_cat"/>
    <property type="match status" value="1"/>
</dbReference>
<accession>A0A2V2YVK0</accession>
<protein>
    <submittedName>
        <fullName evidence="3">Restriction endonuclease</fullName>
    </submittedName>
</protein>
<dbReference type="EMBL" id="QGTQ01000012">
    <property type="protein sequence ID" value="PWW00799.1"/>
    <property type="molecule type" value="Genomic_DNA"/>
</dbReference>
<dbReference type="InterPro" id="IPR011856">
    <property type="entry name" value="tRNA_endonuc-like_dom_sf"/>
</dbReference>
<dbReference type="OrthoDB" id="9806903at2"/>
<dbReference type="RefSeq" id="WP_110045015.1">
    <property type="nucleotide sequence ID" value="NZ_CP054612.1"/>
</dbReference>
<sequence length="754" mass="88257">MTNYDFTSLSSFDFEVLVRDILQKELSYITLESFKSGRDEGIDLRYSKDRKNEIIVQCKHYANSKFSDLINSLKNELPKIQKLKPKRYLIVTSLGLTPANKTTIINLCNPYIQDTGDIIGGTDLNNLLGKFPEIEKKHFKLWLSSEAVLSRVLHNDIYNITNIGIDNIKDKIKYYVQNQSFSNAKRILDDSNYCIIAGSPGIGKTTLAEMLILDYLAHGYGAFKISSINDALKVYNPAIKQVFYFDDFLGQTSLEQKLNINDDEILISFITRIRRTKNTKFILTTREYILNQAKMTYEKLSHSDFDHNKCIINLSDYTSFNKAEILYNHLYFSGMPKMNIEKIIENKNYLRIITHPNYSPRIIEWMTKLNTTEDTKYVSTFLGHLDNPSKLWEHAFEYQITEDAQRILIVLSTLTDSVLINDLETAFNEYNKTNSRNSSNTEFKKALRQLEGNFINIRKVSHEFIISYSNPSIRDFIENYLNDNLYELRKLCHSLYFFDQHISLWNNKKCINKIHQNLSQQYMNSILKQFNNDTFRLRNLGVGNNHKKESLKLIDRFVFIISAAIGFNYPLDCQDFIDIENQLYNEIRTTNYTDNSKLPQLLEKLTIINFQIGISKDKWIDAVKDLVFRALDEFDTYELINKIDNIIPDFLDSNEIQILRNKFNDVIDSEHRYYLDQVNEKDYIEGFCSTLEEVSSFLNVDSQVIMDSLSRKVQQMDESSQEFDGSDFEYDYWKESRYDKESTTSIESLFDSLK</sequence>
<dbReference type="InterPro" id="IPR007560">
    <property type="entry name" value="Restrct_endonuc_IV_Mrr"/>
</dbReference>
<dbReference type="SUPFAM" id="SSF52540">
    <property type="entry name" value="P-loop containing nucleoside triphosphate hydrolases"/>
    <property type="match status" value="1"/>
</dbReference>
<dbReference type="Pfam" id="PF20720">
    <property type="entry name" value="nSTAND3"/>
    <property type="match status" value="1"/>
</dbReference>
<reference evidence="3 4" key="1">
    <citation type="submission" date="2018-05" db="EMBL/GenBank/DDBJ databases">
        <title>Genomic Encyclopedia of Type Strains, Phase III (KMG-III): the genomes of soil and plant-associated and newly described type strains.</title>
        <authorList>
            <person name="Whitman W."/>
        </authorList>
    </citation>
    <scope>NUCLEOTIDE SEQUENCE [LARGE SCALE GENOMIC DNA]</scope>
    <source>
        <strain evidence="3 4">CECT 5696</strain>
    </source>
</reference>
<feature type="domain" description="Restriction endonuclease type IV Mrr" evidence="1">
    <location>
        <begin position="8"/>
        <end position="98"/>
    </location>
</feature>
<gene>
    <name evidence="3" type="ORF">DFQ01_112152</name>
</gene>
<keyword evidence="3" id="KW-0540">Nuclease</keyword>
<feature type="domain" description="Novel STAND NTPase 3" evidence="2">
    <location>
        <begin position="175"/>
        <end position="332"/>
    </location>
</feature>
<dbReference type="SUPFAM" id="SSF52980">
    <property type="entry name" value="Restriction endonuclease-like"/>
    <property type="match status" value="1"/>
</dbReference>
<evidence type="ECO:0000259" key="1">
    <source>
        <dbReference type="Pfam" id="PF04471"/>
    </source>
</evidence>
<evidence type="ECO:0000313" key="3">
    <source>
        <dbReference type="EMBL" id="PWW00799.1"/>
    </source>
</evidence>
<keyword evidence="4" id="KW-1185">Reference proteome</keyword>
<dbReference type="GO" id="GO:0009307">
    <property type="term" value="P:DNA restriction-modification system"/>
    <property type="evidence" value="ECO:0007669"/>
    <property type="project" value="InterPro"/>
</dbReference>
<dbReference type="Gene3D" id="3.40.1350.10">
    <property type="match status" value="1"/>
</dbReference>
<dbReference type="GO" id="GO:0003677">
    <property type="term" value="F:DNA binding"/>
    <property type="evidence" value="ECO:0007669"/>
    <property type="project" value="InterPro"/>
</dbReference>
<dbReference type="InterPro" id="IPR049050">
    <property type="entry name" value="nSTAND3"/>
</dbReference>
<dbReference type="InterPro" id="IPR011335">
    <property type="entry name" value="Restrct_endonuc-II-like"/>
</dbReference>
<keyword evidence="3" id="KW-0378">Hydrolase</keyword>
<dbReference type="InterPro" id="IPR027417">
    <property type="entry name" value="P-loop_NTPase"/>
</dbReference>
<comment type="caution">
    <text evidence="3">The sequence shown here is derived from an EMBL/GenBank/DDBJ whole genome shotgun (WGS) entry which is preliminary data.</text>
</comment>
<dbReference type="AlphaFoldDB" id="A0A2V2YVK0"/>
<dbReference type="Proteomes" id="UP000246635">
    <property type="component" value="Unassembled WGS sequence"/>
</dbReference>
<evidence type="ECO:0000259" key="2">
    <source>
        <dbReference type="Pfam" id="PF20720"/>
    </source>
</evidence>
<proteinExistence type="predicted"/>